<dbReference type="Gene3D" id="1.10.357.10">
    <property type="entry name" value="Tetracycline Repressor, domain 2"/>
    <property type="match status" value="1"/>
</dbReference>
<reference evidence="5" key="1">
    <citation type="submission" date="2011-06" db="EMBL/GenBank/DDBJ databases">
        <title>Complete genome sequence of Paenibacillus mucilaginosus KNP414.</title>
        <authorList>
            <person name="Wang J."/>
            <person name="Hu S."/>
            <person name="Hu X."/>
            <person name="Zhang B."/>
            <person name="Dong D."/>
            <person name="Zhang S."/>
            <person name="Zhao K."/>
            <person name="Wu D."/>
        </authorList>
    </citation>
    <scope>NUCLEOTIDE SEQUENCE [LARGE SCALE GENOMIC DNA]</scope>
    <source>
        <strain evidence="5">KNP414</strain>
    </source>
</reference>
<dbReference type="EMBL" id="CP002869">
    <property type="protein sequence ID" value="AEI40998.1"/>
    <property type="molecule type" value="Genomic_DNA"/>
</dbReference>
<dbReference type="PROSITE" id="PS50977">
    <property type="entry name" value="HTH_TETR_2"/>
    <property type="match status" value="1"/>
</dbReference>
<dbReference type="Pfam" id="PF00440">
    <property type="entry name" value="TetR_N"/>
    <property type="match status" value="1"/>
</dbReference>
<dbReference type="GO" id="GO:0003677">
    <property type="term" value="F:DNA binding"/>
    <property type="evidence" value="ECO:0007669"/>
    <property type="project" value="UniProtKB-UniRule"/>
</dbReference>
<dbReference type="SUPFAM" id="SSF48498">
    <property type="entry name" value="Tetracyclin repressor-like, C-terminal domain"/>
    <property type="match status" value="1"/>
</dbReference>
<evidence type="ECO:0000313" key="4">
    <source>
        <dbReference type="EMBL" id="AEI40998.1"/>
    </source>
</evidence>
<dbReference type="PANTHER" id="PTHR43479">
    <property type="entry name" value="ACREF/ENVCD OPERON REPRESSOR-RELATED"/>
    <property type="match status" value="1"/>
</dbReference>
<dbReference type="InterPro" id="IPR036271">
    <property type="entry name" value="Tet_transcr_reg_TetR-rel_C_sf"/>
</dbReference>
<evidence type="ECO:0000259" key="3">
    <source>
        <dbReference type="PROSITE" id="PS50977"/>
    </source>
</evidence>
<dbReference type="Proteomes" id="UP000006620">
    <property type="component" value="Chromosome"/>
</dbReference>
<dbReference type="HOGENOM" id="CLU_069356_12_2_9"/>
<sequence length="205" mass="23454">MPRNTAKDQELRKERCSQILSAAVELFAKQGLTSTKISDIAKKAGMSHGLVYNYFRSKEEIYLSLLDMNMNVLENILLWIHSLDRTPKGKLERLIDKFRSEPWDEALFYQMFVDQIFSSDTISEELKASVRGKMSENLDILAGIFAEGQAAGQFRAGSPRELAFYFLTIAHARMISESQGFKICDNRTETWDAILDFFCVTEDRA</sequence>
<dbReference type="InterPro" id="IPR009057">
    <property type="entry name" value="Homeodomain-like_sf"/>
</dbReference>
<accession>F8F813</accession>
<protein>
    <submittedName>
        <fullName evidence="4">Transcriptional regulator, TetR family</fullName>
    </submittedName>
</protein>
<evidence type="ECO:0000256" key="1">
    <source>
        <dbReference type="ARBA" id="ARBA00023125"/>
    </source>
</evidence>
<keyword evidence="1 2" id="KW-0238">DNA-binding</keyword>
<evidence type="ECO:0000256" key="2">
    <source>
        <dbReference type="PROSITE-ProRule" id="PRU00335"/>
    </source>
</evidence>
<dbReference type="PATRIC" id="fig|1036673.3.peg.2199"/>
<dbReference type="InterPro" id="IPR001647">
    <property type="entry name" value="HTH_TetR"/>
</dbReference>
<dbReference type="InterPro" id="IPR050624">
    <property type="entry name" value="HTH-type_Tx_Regulator"/>
</dbReference>
<dbReference type="AlphaFoldDB" id="F8F813"/>
<dbReference type="RefSeq" id="WP_013916159.1">
    <property type="nucleotide sequence ID" value="NC_015690.1"/>
</dbReference>
<reference evidence="4 5" key="2">
    <citation type="journal article" date="2013" name="Genome Announc.">
        <title>Genome Sequence of Growth-Improving Paenibacillus mucilaginosus Strain KNP414.</title>
        <authorList>
            <person name="Lu J.J."/>
            <person name="Wang J.F."/>
            <person name="Hu X.F."/>
        </authorList>
    </citation>
    <scope>NUCLEOTIDE SEQUENCE [LARGE SCALE GENOMIC DNA]</scope>
    <source>
        <strain evidence="4 5">KNP414</strain>
    </source>
</reference>
<dbReference type="SUPFAM" id="SSF46689">
    <property type="entry name" value="Homeodomain-like"/>
    <property type="match status" value="1"/>
</dbReference>
<proteinExistence type="predicted"/>
<dbReference type="KEGG" id="pms:KNP414_02437"/>
<evidence type="ECO:0000313" key="5">
    <source>
        <dbReference type="Proteomes" id="UP000006620"/>
    </source>
</evidence>
<gene>
    <name evidence="4" type="ordered locus">KNP414_02437</name>
</gene>
<dbReference type="PRINTS" id="PR00455">
    <property type="entry name" value="HTHTETR"/>
</dbReference>
<feature type="DNA-binding region" description="H-T-H motif" evidence="2">
    <location>
        <begin position="36"/>
        <end position="55"/>
    </location>
</feature>
<dbReference type="Gene3D" id="1.10.10.60">
    <property type="entry name" value="Homeodomain-like"/>
    <property type="match status" value="1"/>
</dbReference>
<organism evidence="4 5">
    <name type="scientific">Paenibacillus mucilaginosus (strain KNP414)</name>
    <dbReference type="NCBI Taxonomy" id="1036673"/>
    <lineage>
        <taxon>Bacteria</taxon>
        <taxon>Bacillati</taxon>
        <taxon>Bacillota</taxon>
        <taxon>Bacilli</taxon>
        <taxon>Bacillales</taxon>
        <taxon>Paenibacillaceae</taxon>
        <taxon>Paenibacillus</taxon>
    </lineage>
</organism>
<name>F8F813_PAEMK</name>
<dbReference type="PANTHER" id="PTHR43479:SF11">
    <property type="entry name" value="ACREF_ENVCD OPERON REPRESSOR-RELATED"/>
    <property type="match status" value="1"/>
</dbReference>
<feature type="domain" description="HTH tetR-type" evidence="3">
    <location>
        <begin position="13"/>
        <end position="73"/>
    </location>
</feature>